<dbReference type="PROSITE" id="PS50801">
    <property type="entry name" value="STAS"/>
    <property type="match status" value="1"/>
</dbReference>
<reference evidence="2 3" key="1">
    <citation type="submission" date="2018-12" db="EMBL/GenBank/DDBJ databases">
        <title>Amycolatopsis eburnea sp. nov. actinomycete associate with arbuscular mycorrhiza fungal spore.</title>
        <authorList>
            <person name="Lumyong S."/>
            <person name="Chaiya L."/>
        </authorList>
    </citation>
    <scope>NUCLEOTIDE SEQUENCE [LARGE SCALE GENOMIC DNA]</scope>
    <source>
        <strain evidence="2 3">GLM-1</strain>
    </source>
</reference>
<organism evidence="2 3">
    <name type="scientific">Amycolatopsis eburnea</name>
    <dbReference type="NCBI Taxonomy" id="2267691"/>
    <lineage>
        <taxon>Bacteria</taxon>
        <taxon>Bacillati</taxon>
        <taxon>Actinomycetota</taxon>
        <taxon>Actinomycetes</taxon>
        <taxon>Pseudonocardiales</taxon>
        <taxon>Pseudonocardiaceae</taxon>
        <taxon>Amycolatopsis</taxon>
    </lineage>
</organism>
<dbReference type="RefSeq" id="WP_125313745.1">
    <property type="nucleotide sequence ID" value="NZ_RSEC01000059.1"/>
</dbReference>
<dbReference type="Proteomes" id="UP000267081">
    <property type="component" value="Unassembled WGS sequence"/>
</dbReference>
<dbReference type="AlphaFoldDB" id="A0A427T0Q4"/>
<dbReference type="InterPro" id="IPR002645">
    <property type="entry name" value="STAS_dom"/>
</dbReference>
<proteinExistence type="predicted"/>
<sequence>MRNGTVPERTSGVLVVEVRGQLDIDTVAQWTTVIEATICELPGPHLLALDLGQLEFLSVRGIRGLLRAFELCWERGISGCLIATPGGAVERVIRLTGLAGRVPLFPHRVAAIAAYQPTEMRWLPG</sequence>
<dbReference type="PANTHER" id="PTHR33495">
    <property type="entry name" value="ANTI-SIGMA FACTOR ANTAGONIST TM_1081-RELATED-RELATED"/>
    <property type="match status" value="1"/>
</dbReference>
<keyword evidence="3" id="KW-1185">Reference proteome</keyword>
<evidence type="ECO:0000313" key="2">
    <source>
        <dbReference type="EMBL" id="RSD11519.1"/>
    </source>
</evidence>
<dbReference type="PANTHER" id="PTHR33495:SF2">
    <property type="entry name" value="ANTI-SIGMA FACTOR ANTAGONIST TM_1081-RELATED"/>
    <property type="match status" value="1"/>
</dbReference>
<name>A0A427T0Q4_9PSEU</name>
<dbReference type="Pfam" id="PF01740">
    <property type="entry name" value="STAS"/>
    <property type="match status" value="1"/>
</dbReference>
<dbReference type="Gene3D" id="3.30.750.24">
    <property type="entry name" value="STAS domain"/>
    <property type="match status" value="1"/>
</dbReference>
<dbReference type="EMBL" id="RSEC01000059">
    <property type="protein sequence ID" value="RSD11519.1"/>
    <property type="molecule type" value="Genomic_DNA"/>
</dbReference>
<dbReference type="GO" id="GO:0043856">
    <property type="term" value="F:anti-sigma factor antagonist activity"/>
    <property type="evidence" value="ECO:0007669"/>
    <property type="project" value="TreeGrafter"/>
</dbReference>
<feature type="domain" description="STAS" evidence="1">
    <location>
        <begin position="12"/>
        <end position="115"/>
    </location>
</feature>
<dbReference type="CDD" id="cd07043">
    <property type="entry name" value="STAS_anti-anti-sigma_factors"/>
    <property type="match status" value="1"/>
</dbReference>
<dbReference type="InterPro" id="IPR036513">
    <property type="entry name" value="STAS_dom_sf"/>
</dbReference>
<comment type="caution">
    <text evidence="2">The sequence shown here is derived from an EMBL/GenBank/DDBJ whole genome shotgun (WGS) entry which is preliminary data.</text>
</comment>
<dbReference type="OrthoDB" id="3623954at2"/>
<protein>
    <submittedName>
        <fullName evidence="2">STAS domain-containing protein</fullName>
    </submittedName>
</protein>
<evidence type="ECO:0000313" key="3">
    <source>
        <dbReference type="Proteomes" id="UP000267081"/>
    </source>
</evidence>
<dbReference type="SUPFAM" id="SSF52091">
    <property type="entry name" value="SpoIIaa-like"/>
    <property type="match status" value="1"/>
</dbReference>
<evidence type="ECO:0000259" key="1">
    <source>
        <dbReference type="PROSITE" id="PS50801"/>
    </source>
</evidence>
<gene>
    <name evidence="2" type="ORF">EIY87_32540</name>
</gene>
<accession>A0A427T0Q4</accession>